<dbReference type="RefSeq" id="WP_330165030.1">
    <property type="nucleotide sequence ID" value="NZ_LJXB01000082.1"/>
</dbReference>
<dbReference type="Proteomes" id="UP000050349">
    <property type="component" value="Unassembled WGS sequence"/>
</dbReference>
<organism evidence="2 3">
    <name type="scientific">Pseudomonas fluorescens</name>
    <dbReference type="NCBI Taxonomy" id="294"/>
    <lineage>
        <taxon>Bacteria</taxon>
        <taxon>Pseudomonadati</taxon>
        <taxon>Pseudomonadota</taxon>
        <taxon>Gammaproteobacteria</taxon>
        <taxon>Pseudomonadales</taxon>
        <taxon>Pseudomonadaceae</taxon>
        <taxon>Pseudomonas</taxon>
    </lineage>
</organism>
<evidence type="ECO:0000313" key="2">
    <source>
        <dbReference type="EMBL" id="KPU58242.1"/>
    </source>
</evidence>
<protein>
    <submittedName>
        <fullName evidence="2">Uncharacterized protein</fullName>
    </submittedName>
</protein>
<gene>
    <name evidence="2" type="ORF">AN403_2729</name>
</gene>
<evidence type="ECO:0000256" key="1">
    <source>
        <dbReference type="SAM" id="SignalP"/>
    </source>
</evidence>
<dbReference type="EMBL" id="LJXB01000082">
    <property type="protein sequence ID" value="KPU58242.1"/>
    <property type="molecule type" value="Genomic_DNA"/>
</dbReference>
<comment type="caution">
    <text evidence="2">The sequence shown here is derived from an EMBL/GenBank/DDBJ whole genome shotgun (WGS) entry which is preliminary data.</text>
</comment>
<proteinExistence type="predicted"/>
<name>A0A0P8WXM9_PSEFL</name>
<feature type="signal peptide" evidence="1">
    <location>
        <begin position="1"/>
        <end position="30"/>
    </location>
</feature>
<evidence type="ECO:0000313" key="3">
    <source>
        <dbReference type="Proteomes" id="UP000050349"/>
    </source>
</evidence>
<reference evidence="2 3" key="1">
    <citation type="submission" date="2015-09" db="EMBL/GenBank/DDBJ databases">
        <authorList>
            <person name="Jackson K.R."/>
            <person name="Lunt B.L."/>
            <person name="Fisher J.N.B."/>
            <person name="Gardner A.V."/>
            <person name="Bailey M.E."/>
            <person name="Deus L.M."/>
            <person name="Earl A.S."/>
            <person name="Gibby P.D."/>
            <person name="Hartmann K.A."/>
            <person name="Liu J.E."/>
            <person name="Manci A.M."/>
            <person name="Nielsen D.A."/>
            <person name="Solomon M.B."/>
            <person name="Breakwell D.P."/>
            <person name="Burnett S.H."/>
            <person name="Grose J.H."/>
        </authorList>
    </citation>
    <scope>NUCLEOTIDE SEQUENCE [LARGE SCALE GENOMIC DNA]</scope>
    <source>
        <strain evidence="2 3">S613</strain>
    </source>
</reference>
<dbReference type="AlphaFoldDB" id="A0A0P8WXM9"/>
<dbReference type="PATRIC" id="fig|294.162.peg.3676"/>
<keyword evidence="1" id="KW-0732">Signal</keyword>
<feature type="chain" id="PRO_5006153595" evidence="1">
    <location>
        <begin position="31"/>
        <end position="175"/>
    </location>
</feature>
<accession>A0A0P8WXM9</accession>
<sequence>MNSLTRLGRNLSRAMPLAVVYGLSSLPTNAAVLNIDATFSPDSAAPHKNEFVNKTPSQGFCLQVPTACEAEDLFSLIVPISFTANAPIRANHIDPRQGGMAKVPSNWRPVQITHSSGEVQTVEVRIAGIGHESQLPVSVVELTGVGGAWMGQTLERRILDVCPTTVPGSRVVNRG</sequence>